<organism evidence="1 2">
    <name type="scientific">Phaseolus vulgaris</name>
    <name type="common">Kidney bean</name>
    <name type="synonym">French bean</name>
    <dbReference type="NCBI Taxonomy" id="3885"/>
    <lineage>
        <taxon>Eukaryota</taxon>
        <taxon>Viridiplantae</taxon>
        <taxon>Streptophyta</taxon>
        <taxon>Embryophyta</taxon>
        <taxon>Tracheophyta</taxon>
        <taxon>Spermatophyta</taxon>
        <taxon>Magnoliopsida</taxon>
        <taxon>eudicotyledons</taxon>
        <taxon>Gunneridae</taxon>
        <taxon>Pentapetalae</taxon>
        <taxon>rosids</taxon>
        <taxon>fabids</taxon>
        <taxon>Fabales</taxon>
        <taxon>Fabaceae</taxon>
        <taxon>Papilionoideae</taxon>
        <taxon>50 kb inversion clade</taxon>
        <taxon>NPAAA clade</taxon>
        <taxon>indigoferoid/millettioid clade</taxon>
        <taxon>Phaseoleae</taxon>
        <taxon>Phaseolus</taxon>
    </lineage>
</organism>
<keyword evidence="2" id="KW-1185">Reference proteome</keyword>
<evidence type="ECO:0000313" key="1">
    <source>
        <dbReference type="EMBL" id="ESW12338.1"/>
    </source>
</evidence>
<dbReference type="Proteomes" id="UP000000226">
    <property type="component" value="Chromosome 8"/>
</dbReference>
<dbReference type="EMBL" id="CM002295">
    <property type="protein sequence ID" value="ESW12338.1"/>
    <property type="molecule type" value="Genomic_DNA"/>
</dbReference>
<dbReference type="AlphaFoldDB" id="V7B664"/>
<reference evidence="2" key="1">
    <citation type="journal article" date="2014" name="Nat. Genet.">
        <title>A reference genome for common bean and genome-wide analysis of dual domestications.</title>
        <authorList>
            <person name="Schmutz J."/>
            <person name="McClean P.E."/>
            <person name="Mamidi S."/>
            <person name="Wu G.A."/>
            <person name="Cannon S.B."/>
            <person name="Grimwood J."/>
            <person name="Jenkins J."/>
            <person name="Shu S."/>
            <person name="Song Q."/>
            <person name="Chavarro C."/>
            <person name="Torres-Torres M."/>
            <person name="Geffroy V."/>
            <person name="Moghaddam S.M."/>
            <person name="Gao D."/>
            <person name="Abernathy B."/>
            <person name="Barry K."/>
            <person name="Blair M."/>
            <person name="Brick M.A."/>
            <person name="Chovatia M."/>
            <person name="Gepts P."/>
            <person name="Goodstein D.M."/>
            <person name="Gonzales M."/>
            <person name="Hellsten U."/>
            <person name="Hyten D.L."/>
            <person name="Jia G."/>
            <person name="Kelly J.D."/>
            <person name="Kudrna D."/>
            <person name="Lee R."/>
            <person name="Richard M.M."/>
            <person name="Miklas P.N."/>
            <person name="Osorno J.M."/>
            <person name="Rodrigues J."/>
            <person name="Thareau V."/>
            <person name="Urrea C.A."/>
            <person name="Wang M."/>
            <person name="Yu Y."/>
            <person name="Zhang M."/>
            <person name="Wing R.A."/>
            <person name="Cregan P.B."/>
            <person name="Rokhsar D.S."/>
            <person name="Jackson S.A."/>
        </authorList>
    </citation>
    <scope>NUCLEOTIDE SEQUENCE [LARGE SCALE GENOMIC DNA]</scope>
    <source>
        <strain evidence="2">cv. G19833</strain>
    </source>
</reference>
<proteinExistence type="predicted"/>
<evidence type="ECO:0000313" key="2">
    <source>
        <dbReference type="Proteomes" id="UP000000226"/>
    </source>
</evidence>
<evidence type="ECO:0008006" key="3">
    <source>
        <dbReference type="Google" id="ProtNLM"/>
    </source>
</evidence>
<name>V7B664_PHAVU</name>
<protein>
    <recommendedName>
        <fullName evidence="3">DUF4283 domain-containing protein</fullName>
    </recommendedName>
</protein>
<dbReference type="OrthoDB" id="1750937at2759"/>
<dbReference type="Gramene" id="ESW12338">
    <property type="protein sequence ID" value="ESW12338"/>
    <property type="gene ID" value="PHAVU_008G104200g"/>
</dbReference>
<gene>
    <name evidence="1" type="ORF">PHAVU_008G104200g</name>
</gene>
<sequence length="116" mass="12938">MQLPTSCIKGDKIVLWIDEANYLAGLEDCKTHLHGWIILSKGMDLTKKLQPVWKALGPCKAIPLGKGFYVFEFASLEDMRWALGMGSLKLSPGFLRLFACTEDFVSATMKSTKTHT</sequence>
<accession>V7B664</accession>
<dbReference type="OMA" id="FACTEDF"/>